<keyword evidence="1" id="KW-0732">Signal</keyword>
<accession>A0ABR0E832</accession>
<protein>
    <recommendedName>
        <fullName evidence="4">Secreted protein</fullName>
    </recommendedName>
</protein>
<dbReference type="Proteomes" id="UP001305779">
    <property type="component" value="Unassembled WGS sequence"/>
</dbReference>
<proteinExistence type="predicted"/>
<evidence type="ECO:0000256" key="1">
    <source>
        <dbReference type="SAM" id="SignalP"/>
    </source>
</evidence>
<dbReference type="EMBL" id="JAXOVC010000008">
    <property type="protein sequence ID" value="KAK4497596.1"/>
    <property type="molecule type" value="Genomic_DNA"/>
</dbReference>
<gene>
    <name evidence="2" type="ORF">PRZ48_010249</name>
</gene>
<keyword evidence="3" id="KW-1185">Reference proteome</keyword>
<evidence type="ECO:0008006" key="4">
    <source>
        <dbReference type="Google" id="ProtNLM"/>
    </source>
</evidence>
<name>A0ABR0E832_ZASCE</name>
<sequence>MMFALKMLFWISSLAGFIVTLDRAFGPLLSNCDNRAAHPHAPICYRTDFHFYKHTCPGYAQPNSTPVLSDIDTDLPLPKKALTAGGLNSTILTSYSTTSKTNPARRSPAVQVTFLSNPSLDKNLGTYSLKDFARFWRQLGFEECQQQFGKSLETLNWQAHARLDEFAEGKSRVQSLMQGQIVHLSDLLDQATQNEVEFEQLAARVAEHKKEIKLLEARNFSRRERKRMFEIAQELEQELLELTGLIDDIQPLSIDITQDTVDIISFFSQLFLQQGTSSNLFKPLDTERQHLLPRLATVQDFTELGFSKDQDRNLKAFYRAGMDLQDQPLSERFIDRWLITIHEELPSLTRTKCYIFLRAHFRELVANFIAKGKDFSTCGPDKPTPAVNGNIKHTSYSWNTEYQDQPQPPSTPDELAEYSSIVFPVAGDSHIALLRIVPHSKSVILYDSHPDLPQGRHDKLAVRFVLM</sequence>
<evidence type="ECO:0000313" key="3">
    <source>
        <dbReference type="Proteomes" id="UP001305779"/>
    </source>
</evidence>
<organism evidence="2 3">
    <name type="scientific">Zasmidium cellare</name>
    <name type="common">Wine cellar mold</name>
    <name type="synonym">Racodium cellare</name>
    <dbReference type="NCBI Taxonomy" id="395010"/>
    <lineage>
        <taxon>Eukaryota</taxon>
        <taxon>Fungi</taxon>
        <taxon>Dikarya</taxon>
        <taxon>Ascomycota</taxon>
        <taxon>Pezizomycotina</taxon>
        <taxon>Dothideomycetes</taxon>
        <taxon>Dothideomycetidae</taxon>
        <taxon>Mycosphaerellales</taxon>
        <taxon>Mycosphaerellaceae</taxon>
        <taxon>Zasmidium</taxon>
    </lineage>
</organism>
<reference evidence="2 3" key="1">
    <citation type="journal article" date="2023" name="G3 (Bethesda)">
        <title>A chromosome-level genome assembly of Zasmidium syzygii isolated from banana leaves.</title>
        <authorList>
            <person name="van Westerhoven A.C."/>
            <person name="Mehrabi R."/>
            <person name="Talebi R."/>
            <person name="Steentjes M.B.F."/>
            <person name="Corcolon B."/>
            <person name="Chong P.A."/>
            <person name="Kema G.H.J."/>
            <person name="Seidl M.F."/>
        </authorList>
    </citation>
    <scope>NUCLEOTIDE SEQUENCE [LARGE SCALE GENOMIC DNA]</scope>
    <source>
        <strain evidence="2 3">P124</strain>
    </source>
</reference>
<comment type="caution">
    <text evidence="2">The sequence shown here is derived from an EMBL/GenBank/DDBJ whole genome shotgun (WGS) entry which is preliminary data.</text>
</comment>
<feature type="signal peptide" evidence="1">
    <location>
        <begin position="1"/>
        <end position="16"/>
    </location>
</feature>
<feature type="chain" id="PRO_5046693899" description="Secreted protein" evidence="1">
    <location>
        <begin position="17"/>
        <end position="467"/>
    </location>
</feature>
<evidence type="ECO:0000313" key="2">
    <source>
        <dbReference type="EMBL" id="KAK4497596.1"/>
    </source>
</evidence>